<sequence length="53" mass="6216">MKVEEDWEEVDEIEEEVDEICSRVTCEDCVAEICGDLCEILCEEEQDLMEEVE</sequence>
<dbReference type="RefSeq" id="YP_025004.1">
    <property type="nucleotide sequence ID" value="NC_005892.1"/>
</dbReference>
<name>Q6Q0K8_9VIRU</name>
<proteinExistence type="predicted"/>
<dbReference type="GeneID" id="2846000"/>
<dbReference type="Proteomes" id="UP000002609">
    <property type="component" value="Segment"/>
</dbReference>
<evidence type="ECO:0000313" key="1">
    <source>
        <dbReference type="EMBL" id="AAS89083.1"/>
    </source>
</evidence>
<gene>
    <name evidence="1" type="ORF">A53</name>
</gene>
<keyword evidence="2" id="KW-1185">Reference proteome</keyword>
<evidence type="ECO:0000313" key="2">
    <source>
        <dbReference type="Proteomes" id="UP000002609"/>
    </source>
</evidence>
<dbReference type="EMBL" id="AY569307">
    <property type="protein sequence ID" value="AAS89083.1"/>
    <property type="molecule type" value="Genomic_DNA"/>
</dbReference>
<accession>Q6Q0K8</accession>
<reference evidence="1 2" key="1">
    <citation type="journal article" date="2004" name="Proc. Natl. Acad. Sci. U.S.A.">
        <title>The structure of a thermophilic archaeal virus shows a double-stranded DNA viral capsid type that spans all domains of life.</title>
        <authorList>
            <person name="Rice G."/>
            <person name="Tang L."/>
            <person name="Stedman K."/>
            <person name="Roberto F."/>
            <person name="Spuhler J."/>
            <person name="Gillitzer E."/>
            <person name="Johnson J.E."/>
            <person name="Douglas T."/>
            <person name="Young M."/>
        </authorList>
    </citation>
    <scope>NUCLEOTIDE SEQUENCE</scope>
</reference>
<organism evidence="1 2">
    <name type="scientific">Sulfolobus turreted icosahedral virus 1</name>
    <dbReference type="NCBI Taxonomy" id="269145"/>
    <lineage>
        <taxon>Viruses</taxon>
        <taxon>Varidnaviria</taxon>
        <taxon>Abadenavirae</taxon>
        <taxon>Produgelaviricota</taxon>
        <taxon>Belvinaviricetes</taxon>
        <taxon>Belfryvirales</taxon>
        <taxon>Turriviridae</taxon>
        <taxon>Alphaturrivirus</taxon>
        <taxon>Alphaturrivirus yellowstonense</taxon>
    </lineage>
</organism>
<dbReference type="KEGG" id="vg:2846000"/>
<protein>
    <submittedName>
        <fullName evidence="1">Uncharacterized protein</fullName>
    </submittedName>
</protein>